<dbReference type="Proteomes" id="UP000887565">
    <property type="component" value="Unplaced"/>
</dbReference>
<protein>
    <submittedName>
        <fullName evidence="2">Uncharacterized protein</fullName>
    </submittedName>
</protein>
<accession>A0A915I4B8</accession>
<reference evidence="2" key="1">
    <citation type="submission" date="2022-11" db="UniProtKB">
        <authorList>
            <consortium name="WormBaseParasite"/>
        </authorList>
    </citation>
    <scope>IDENTIFICATION</scope>
</reference>
<dbReference type="AlphaFoldDB" id="A0A915I4B8"/>
<name>A0A915I4B8_ROMCU</name>
<keyword evidence="1" id="KW-1185">Reference proteome</keyword>
<organism evidence="1 2">
    <name type="scientific">Romanomermis culicivorax</name>
    <name type="common">Nematode worm</name>
    <dbReference type="NCBI Taxonomy" id="13658"/>
    <lineage>
        <taxon>Eukaryota</taxon>
        <taxon>Metazoa</taxon>
        <taxon>Ecdysozoa</taxon>
        <taxon>Nematoda</taxon>
        <taxon>Enoplea</taxon>
        <taxon>Dorylaimia</taxon>
        <taxon>Mermithida</taxon>
        <taxon>Mermithoidea</taxon>
        <taxon>Mermithidae</taxon>
        <taxon>Romanomermis</taxon>
    </lineage>
</organism>
<proteinExistence type="predicted"/>
<sequence length="206" mass="22797">MAADLTVPDILPVEAPPTTDVKAEINAVTSAMTKKTISQPTLALYQYFREHYRPSYGEQQPPVSHDVAALILLWVAGLYAEELGVVDAVHTAHLALFLYESRGLAYNTAVILIDSWMAYPQYAPFPQPPEIADIQRIYLQYHSKMDRPAPLLRRHDFSAWWNLLPPQPLPPTGLPSDCPSLIAAASGRESSLLASIANIYIIIPPP</sequence>
<dbReference type="WBParaSite" id="nRc.2.0.1.t08973-RA">
    <property type="protein sequence ID" value="nRc.2.0.1.t08973-RA"/>
    <property type="gene ID" value="nRc.2.0.1.g08973"/>
</dbReference>
<evidence type="ECO:0000313" key="1">
    <source>
        <dbReference type="Proteomes" id="UP000887565"/>
    </source>
</evidence>
<evidence type="ECO:0000313" key="2">
    <source>
        <dbReference type="WBParaSite" id="nRc.2.0.1.t08973-RA"/>
    </source>
</evidence>